<evidence type="ECO:0000256" key="1">
    <source>
        <dbReference type="ARBA" id="ARBA00001913"/>
    </source>
</evidence>
<dbReference type="STRING" id="6832.A0A553N6S9"/>
<comment type="caution">
    <text evidence="9">The sequence shown here is derived from an EMBL/GenBank/DDBJ whole genome shotgun (WGS) entry which is preliminary data.</text>
</comment>
<evidence type="ECO:0000313" key="9">
    <source>
        <dbReference type="EMBL" id="TRY61138.1"/>
    </source>
</evidence>
<protein>
    <recommendedName>
        <fullName evidence="8">Sulfatase N-terminal domain-containing protein</fullName>
    </recommendedName>
</protein>
<dbReference type="Proteomes" id="UP000318571">
    <property type="component" value="Chromosome 8"/>
</dbReference>
<gene>
    <name evidence="9" type="ORF">TCAL_13865</name>
</gene>
<keyword evidence="7" id="KW-1133">Transmembrane helix</keyword>
<proteinExistence type="inferred from homology"/>
<evidence type="ECO:0000256" key="6">
    <source>
        <dbReference type="ARBA" id="ARBA00022837"/>
    </source>
</evidence>
<dbReference type="InterPro" id="IPR000917">
    <property type="entry name" value="Sulfatase_N"/>
</dbReference>
<dbReference type="EMBL" id="VCGU01000459">
    <property type="protein sequence ID" value="TRY61138.1"/>
    <property type="molecule type" value="Genomic_DNA"/>
</dbReference>
<dbReference type="Pfam" id="PF00884">
    <property type="entry name" value="Sulfatase"/>
    <property type="match status" value="1"/>
</dbReference>
<dbReference type="InterPro" id="IPR017850">
    <property type="entry name" value="Alkaline_phosphatase_core_sf"/>
</dbReference>
<evidence type="ECO:0000256" key="3">
    <source>
        <dbReference type="ARBA" id="ARBA00022723"/>
    </source>
</evidence>
<evidence type="ECO:0000256" key="5">
    <source>
        <dbReference type="ARBA" id="ARBA00022801"/>
    </source>
</evidence>
<dbReference type="PANTHER" id="PTHR45953:SF1">
    <property type="entry name" value="IDURONATE 2-SULFATASE"/>
    <property type="match status" value="1"/>
</dbReference>
<feature type="domain" description="Sulfatase N-terminal" evidence="8">
    <location>
        <begin position="40"/>
        <end position="415"/>
    </location>
</feature>
<organism evidence="9 10">
    <name type="scientific">Tigriopus californicus</name>
    <name type="common">Marine copepod</name>
    <dbReference type="NCBI Taxonomy" id="6832"/>
    <lineage>
        <taxon>Eukaryota</taxon>
        <taxon>Metazoa</taxon>
        <taxon>Ecdysozoa</taxon>
        <taxon>Arthropoda</taxon>
        <taxon>Crustacea</taxon>
        <taxon>Multicrustacea</taxon>
        <taxon>Hexanauplia</taxon>
        <taxon>Copepoda</taxon>
        <taxon>Harpacticoida</taxon>
        <taxon>Harpacticidae</taxon>
        <taxon>Tigriopus</taxon>
    </lineage>
</organism>
<keyword evidence="7" id="KW-0472">Membrane</keyword>
<evidence type="ECO:0000313" key="10">
    <source>
        <dbReference type="Proteomes" id="UP000318571"/>
    </source>
</evidence>
<dbReference type="GO" id="GO:0004423">
    <property type="term" value="F:iduronate-2-sulfatase activity"/>
    <property type="evidence" value="ECO:0007669"/>
    <property type="project" value="InterPro"/>
</dbReference>
<dbReference type="AlphaFoldDB" id="A0A553N6S9"/>
<keyword evidence="10" id="KW-1185">Reference proteome</keyword>
<keyword evidence="3" id="KW-0479">Metal-binding</keyword>
<comment type="cofactor">
    <cofactor evidence="1">
        <name>Ca(2+)</name>
        <dbReference type="ChEBI" id="CHEBI:29108"/>
    </cofactor>
</comment>
<feature type="transmembrane region" description="Helical" evidence="7">
    <location>
        <begin position="6"/>
        <end position="27"/>
    </location>
</feature>
<dbReference type="OMA" id="WEEATHC"/>
<comment type="similarity">
    <text evidence="2">Belongs to the sulfatase family.</text>
</comment>
<dbReference type="SUPFAM" id="SSF53649">
    <property type="entry name" value="Alkaline phosphatase-like"/>
    <property type="match status" value="1"/>
</dbReference>
<keyword evidence="4" id="KW-0732">Signal</keyword>
<keyword evidence="6" id="KW-0106">Calcium</keyword>
<dbReference type="OrthoDB" id="96314at2759"/>
<dbReference type="PANTHER" id="PTHR45953">
    <property type="entry name" value="IDURONATE 2-SULFATASE"/>
    <property type="match status" value="1"/>
</dbReference>
<evidence type="ECO:0000256" key="7">
    <source>
        <dbReference type="SAM" id="Phobius"/>
    </source>
</evidence>
<evidence type="ECO:0000256" key="2">
    <source>
        <dbReference type="ARBA" id="ARBA00008779"/>
    </source>
</evidence>
<name>A0A553N6S9_TIGCA</name>
<dbReference type="Gene3D" id="3.40.720.10">
    <property type="entry name" value="Alkaline Phosphatase, subunit A"/>
    <property type="match status" value="1"/>
</dbReference>
<evidence type="ECO:0000259" key="8">
    <source>
        <dbReference type="Pfam" id="PF00884"/>
    </source>
</evidence>
<dbReference type="GO" id="GO:0005737">
    <property type="term" value="C:cytoplasm"/>
    <property type="evidence" value="ECO:0007669"/>
    <property type="project" value="TreeGrafter"/>
</dbReference>
<dbReference type="InterPro" id="IPR035874">
    <property type="entry name" value="IDS"/>
</dbReference>
<dbReference type="GO" id="GO:0046872">
    <property type="term" value="F:metal ion binding"/>
    <property type="evidence" value="ECO:0007669"/>
    <property type="project" value="UniProtKB-KW"/>
</dbReference>
<keyword evidence="5" id="KW-0378">Hydrolase</keyword>
<accession>A0A553N6S9</accession>
<sequence length="554" mass="62827">MRYQIFSLWVILCFASGLMSVLIYYHATKLEPLFQTRGPKNVIFIIFDDLRPALGVYGDSQALTPNIDQLGAKSVVFSSAYTQQAICGPSRTSLLTSRRPDRTKTYANNFNWRSVRDFVTLPQYFKQNGYHAQAFGKIFHNQVNASFNDMPFSWSAEPYRPITGLLLKKFKTAPVCEGTEESGFNIICPLDREVNAIPLPDTQVRRRASEFLTAWTKLGSPKPLFLGVGFTLPHIPFKIPNWVTNFHPIENIALANNSFPGENAPTLARNGWKALFTGAGDWPTPDKVSHYLKQLKQFYYSSITFVDQKVGKFLETVVELGLADNTIICLVADHGWHLGEHGLFAKNTNYEEATRVPWMVYDPRLQSLNGFSLIDIVNYKNLPHNLLKRRKLQPGRFVNGPVELLDVYPTLVDLARLPRVPKCPTTLQHANRFCLEGVSRAASILQNQPIPSEAVAISQYPRPGNETDGHLVRAPSHMDIRVMGYALRSRTHRFVAWFEFDPNSLKTNFNRVIAQELYDEMVDPQENINIAYGPESCGIAKDYLRLLREKLEPA</sequence>
<dbReference type="CDD" id="cd16030">
    <property type="entry name" value="iduronate-2-sulfatase"/>
    <property type="match status" value="1"/>
</dbReference>
<evidence type="ECO:0000256" key="4">
    <source>
        <dbReference type="ARBA" id="ARBA00022729"/>
    </source>
</evidence>
<keyword evidence="7" id="KW-0812">Transmembrane</keyword>
<reference evidence="9 10" key="1">
    <citation type="journal article" date="2018" name="Nat. Ecol. Evol.">
        <title>Genomic signatures of mitonuclear coevolution across populations of Tigriopus californicus.</title>
        <authorList>
            <person name="Barreto F.S."/>
            <person name="Watson E.T."/>
            <person name="Lima T.G."/>
            <person name="Willett C.S."/>
            <person name="Edmands S."/>
            <person name="Li W."/>
            <person name="Burton R.S."/>
        </authorList>
    </citation>
    <scope>NUCLEOTIDE SEQUENCE [LARGE SCALE GENOMIC DNA]</scope>
    <source>
        <strain evidence="9 10">San Diego</strain>
    </source>
</reference>